<dbReference type="PROSITE" id="PS00086">
    <property type="entry name" value="CYTOCHROME_P450"/>
    <property type="match status" value="1"/>
</dbReference>
<dbReference type="PANTHER" id="PTHR46696">
    <property type="entry name" value="P450, PUTATIVE (EUROFUNG)-RELATED"/>
    <property type="match status" value="1"/>
</dbReference>
<keyword evidence="5 8" id="KW-0560">Oxidoreductase</keyword>
<dbReference type="InterPro" id="IPR002397">
    <property type="entry name" value="Cyt_P450_B"/>
</dbReference>
<evidence type="ECO:0000256" key="6">
    <source>
        <dbReference type="ARBA" id="ARBA00023004"/>
    </source>
</evidence>
<dbReference type="PRINTS" id="PR00359">
    <property type="entry name" value="BP450"/>
</dbReference>
<sequence>MSETLTDATAATAGVPDYPMVRSDGCPFAPPPEAIRLGRDRPLHRVRIWDGSTPWLVTGYAEFKTLMSDPRVSVDDHRPGFPHWNEGMAAIVDSRPKSLFTTDGEEHSRYRRMLTKPFTFKRTEALRPVIQQITDEHIDRMLAGPKPADLVAGLALPVPTLMISEMLGVPYEDHEFFQKHASLNVDRFATKEQAAEGRSTLARYLVDLVKKKLDEPAEDVVSDIAERVRAGEIDMREAAQLGTGVLIAGHETSANMISLGSLALLENPEQFTLLRDTDDPKIVANAVEELLRYLSIIQNGQRRIAVADIEIGEETIRAGDGLIFDLAPANWDERQWERPDELDLRRPAGQHVGFGFGPHQCVGQQLARAELQIVFHTLVRRIPTLRLAVPFEDVEFKHDRLAFGVYELPVTW</sequence>
<dbReference type="PANTHER" id="PTHR46696:SF1">
    <property type="entry name" value="CYTOCHROME P450 YJIB-RELATED"/>
    <property type="match status" value="1"/>
</dbReference>
<keyword evidence="6 8" id="KW-0408">Iron</keyword>
<dbReference type="InterPro" id="IPR001128">
    <property type="entry name" value="Cyt_P450"/>
</dbReference>
<dbReference type="CDD" id="cd11030">
    <property type="entry name" value="CYP105-like"/>
    <property type="match status" value="1"/>
</dbReference>
<proteinExistence type="inferred from homology"/>
<dbReference type="AlphaFoldDB" id="A0A370GRI8"/>
<dbReference type="Pfam" id="PF00067">
    <property type="entry name" value="p450"/>
    <property type="match status" value="1"/>
</dbReference>
<evidence type="ECO:0000256" key="3">
    <source>
        <dbReference type="ARBA" id="ARBA00022617"/>
    </source>
</evidence>
<dbReference type="EMBL" id="QQAZ01000014">
    <property type="protein sequence ID" value="RDI45094.1"/>
    <property type="molecule type" value="Genomic_DNA"/>
</dbReference>
<comment type="caution">
    <text evidence="9">The sequence shown here is derived from an EMBL/GenBank/DDBJ whole genome shotgun (WGS) entry which is preliminary data.</text>
</comment>
<organism evidence="9 10">
    <name type="scientific">Nocardia mexicana</name>
    <dbReference type="NCBI Taxonomy" id="279262"/>
    <lineage>
        <taxon>Bacteria</taxon>
        <taxon>Bacillati</taxon>
        <taxon>Actinomycetota</taxon>
        <taxon>Actinomycetes</taxon>
        <taxon>Mycobacteriales</taxon>
        <taxon>Nocardiaceae</taxon>
        <taxon>Nocardia</taxon>
    </lineage>
</organism>
<dbReference type="RefSeq" id="WP_068019381.1">
    <property type="nucleotide sequence ID" value="NZ_QQAZ01000014.1"/>
</dbReference>
<reference evidence="9 10" key="1">
    <citation type="submission" date="2018-07" db="EMBL/GenBank/DDBJ databases">
        <title>Genomic Encyclopedia of Type Strains, Phase IV (KMG-IV): sequencing the most valuable type-strain genomes for metagenomic binning, comparative biology and taxonomic classification.</title>
        <authorList>
            <person name="Goeker M."/>
        </authorList>
    </citation>
    <scope>NUCLEOTIDE SEQUENCE [LARGE SCALE GENOMIC DNA]</scope>
    <source>
        <strain evidence="9 10">DSM 44952</strain>
    </source>
</reference>
<dbReference type="OrthoDB" id="3664945at2"/>
<dbReference type="InterPro" id="IPR017972">
    <property type="entry name" value="Cyt_P450_CS"/>
</dbReference>
<evidence type="ECO:0000313" key="9">
    <source>
        <dbReference type="EMBL" id="RDI45094.1"/>
    </source>
</evidence>
<dbReference type="InterPro" id="IPR036396">
    <property type="entry name" value="Cyt_P450_sf"/>
</dbReference>
<evidence type="ECO:0000256" key="8">
    <source>
        <dbReference type="RuleBase" id="RU000461"/>
    </source>
</evidence>
<comment type="similarity">
    <text evidence="2 8">Belongs to the cytochrome P450 family.</text>
</comment>
<keyword evidence="3 8" id="KW-0349">Heme</keyword>
<dbReference type="Proteomes" id="UP000255355">
    <property type="component" value="Unassembled WGS sequence"/>
</dbReference>
<dbReference type="GO" id="GO:0005506">
    <property type="term" value="F:iron ion binding"/>
    <property type="evidence" value="ECO:0007669"/>
    <property type="project" value="InterPro"/>
</dbReference>
<evidence type="ECO:0000256" key="5">
    <source>
        <dbReference type="ARBA" id="ARBA00023002"/>
    </source>
</evidence>
<keyword evidence="10" id="KW-1185">Reference proteome</keyword>
<dbReference type="FunFam" id="1.10.630.10:FF:000018">
    <property type="entry name" value="Cytochrome P450 monooxygenase"/>
    <property type="match status" value="1"/>
</dbReference>
<accession>A0A370GRI8</accession>
<keyword evidence="4 8" id="KW-0479">Metal-binding</keyword>
<evidence type="ECO:0000313" key="10">
    <source>
        <dbReference type="Proteomes" id="UP000255355"/>
    </source>
</evidence>
<dbReference type="GO" id="GO:0016705">
    <property type="term" value="F:oxidoreductase activity, acting on paired donors, with incorporation or reduction of molecular oxygen"/>
    <property type="evidence" value="ECO:0007669"/>
    <property type="project" value="InterPro"/>
</dbReference>
<keyword evidence="7 8" id="KW-0503">Monooxygenase</keyword>
<evidence type="ECO:0000256" key="2">
    <source>
        <dbReference type="ARBA" id="ARBA00010617"/>
    </source>
</evidence>
<evidence type="ECO:0000256" key="1">
    <source>
        <dbReference type="ARBA" id="ARBA00001971"/>
    </source>
</evidence>
<dbReference type="Gene3D" id="1.10.630.10">
    <property type="entry name" value="Cytochrome P450"/>
    <property type="match status" value="1"/>
</dbReference>
<dbReference type="GO" id="GO:0020037">
    <property type="term" value="F:heme binding"/>
    <property type="evidence" value="ECO:0007669"/>
    <property type="project" value="InterPro"/>
</dbReference>
<name>A0A370GRI8_9NOCA</name>
<evidence type="ECO:0000256" key="4">
    <source>
        <dbReference type="ARBA" id="ARBA00022723"/>
    </source>
</evidence>
<protein>
    <submittedName>
        <fullName evidence="9">Cytochrome P450</fullName>
    </submittedName>
</protein>
<dbReference type="GO" id="GO:0004497">
    <property type="term" value="F:monooxygenase activity"/>
    <property type="evidence" value="ECO:0007669"/>
    <property type="project" value="UniProtKB-KW"/>
</dbReference>
<dbReference type="STRING" id="1210089.GCA_001613165_02806"/>
<comment type="cofactor">
    <cofactor evidence="1">
        <name>heme</name>
        <dbReference type="ChEBI" id="CHEBI:30413"/>
    </cofactor>
</comment>
<dbReference type="PRINTS" id="PR00385">
    <property type="entry name" value="P450"/>
</dbReference>
<gene>
    <name evidence="9" type="ORF">DFR68_114115</name>
</gene>
<evidence type="ECO:0000256" key="7">
    <source>
        <dbReference type="ARBA" id="ARBA00023033"/>
    </source>
</evidence>
<dbReference type="SUPFAM" id="SSF48264">
    <property type="entry name" value="Cytochrome P450"/>
    <property type="match status" value="1"/>
</dbReference>